<protein>
    <recommendedName>
        <fullName evidence="2">UPF0102 protein BSR29_06145</fullName>
    </recommendedName>
</protein>
<dbReference type="InterPro" id="IPR011856">
    <property type="entry name" value="tRNA_endonuc-like_dom_sf"/>
</dbReference>
<keyword evidence="4" id="KW-1185">Reference proteome</keyword>
<dbReference type="GO" id="GO:0003676">
    <property type="term" value="F:nucleic acid binding"/>
    <property type="evidence" value="ECO:0007669"/>
    <property type="project" value="InterPro"/>
</dbReference>
<name>A0A1Q5PKN9_9ACTO</name>
<accession>A0A1Q5PKN9</accession>
<evidence type="ECO:0000256" key="2">
    <source>
        <dbReference type="HAMAP-Rule" id="MF_00048"/>
    </source>
</evidence>
<dbReference type="SUPFAM" id="SSF52980">
    <property type="entry name" value="Restriction endonuclease-like"/>
    <property type="match status" value="1"/>
</dbReference>
<dbReference type="HAMAP" id="MF_00048">
    <property type="entry name" value="UPF0102"/>
    <property type="match status" value="1"/>
</dbReference>
<comment type="caution">
    <text evidence="3">The sequence shown here is derived from an EMBL/GenBank/DDBJ whole genome shotgun (WGS) entry which is preliminary data.</text>
</comment>
<dbReference type="Gene3D" id="3.40.1350.10">
    <property type="match status" value="1"/>
</dbReference>
<reference evidence="3 4" key="1">
    <citation type="submission" date="2016-11" db="EMBL/GenBank/DDBJ databases">
        <title>Actinomyces gypaetusis sp. nov. isolated from the vulture Gypaetus barbatus in Qinghai Tibet Plateau China.</title>
        <authorList>
            <person name="Meng X."/>
        </authorList>
    </citation>
    <scope>NUCLEOTIDE SEQUENCE [LARGE SCALE GENOMIC DNA]</scope>
    <source>
        <strain evidence="3 4">VUL4_2</strain>
    </source>
</reference>
<dbReference type="InterPro" id="IPR003509">
    <property type="entry name" value="UPF0102_YraN-like"/>
</dbReference>
<proteinExistence type="inferred from homology"/>
<evidence type="ECO:0000313" key="4">
    <source>
        <dbReference type="Proteomes" id="UP000186785"/>
    </source>
</evidence>
<dbReference type="RefSeq" id="WP_073709431.1">
    <property type="nucleotide sequence ID" value="NZ_MQSV01000004.1"/>
</dbReference>
<dbReference type="Pfam" id="PF02021">
    <property type="entry name" value="UPF0102"/>
    <property type="match status" value="1"/>
</dbReference>
<dbReference type="EMBL" id="MQSV01000004">
    <property type="protein sequence ID" value="OKL47197.1"/>
    <property type="molecule type" value="Genomic_DNA"/>
</dbReference>
<dbReference type="Proteomes" id="UP000186785">
    <property type="component" value="Unassembled WGS sequence"/>
</dbReference>
<sequence length="127" mass="14466">MKNQRVPKHNQKVGALGEELAARVLTKSDWKVVDRNWNCKYGEIDLIAERSGALAFVEVKTRLSTGSGSGAGQVNARKIRNLKRAISTYLEQEKPNDFYRLQMLVCEVHFCRNNPIPQVSIYRIEGF</sequence>
<organism evidence="3 4">
    <name type="scientific">Boudabousia liubingyangii</name>
    <dbReference type="NCBI Taxonomy" id="1921764"/>
    <lineage>
        <taxon>Bacteria</taxon>
        <taxon>Bacillati</taxon>
        <taxon>Actinomycetota</taxon>
        <taxon>Actinomycetes</taxon>
        <taxon>Actinomycetales</taxon>
        <taxon>Actinomycetaceae</taxon>
        <taxon>Boudabousia</taxon>
    </lineage>
</organism>
<dbReference type="OrthoDB" id="9794876at2"/>
<evidence type="ECO:0000256" key="1">
    <source>
        <dbReference type="ARBA" id="ARBA00006738"/>
    </source>
</evidence>
<gene>
    <name evidence="3" type="ORF">BSR29_06145</name>
</gene>
<dbReference type="PANTHER" id="PTHR34039">
    <property type="entry name" value="UPF0102 PROTEIN YRAN"/>
    <property type="match status" value="1"/>
</dbReference>
<dbReference type="CDD" id="cd20736">
    <property type="entry name" value="PoNe_Nuclease"/>
    <property type="match status" value="1"/>
</dbReference>
<dbReference type="PANTHER" id="PTHR34039:SF1">
    <property type="entry name" value="UPF0102 PROTEIN YRAN"/>
    <property type="match status" value="1"/>
</dbReference>
<evidence type="ECO:0000313" key="3">
    <source>
        <dbReference type="EMBL" id="OKL47197.1"/>
    </source>
</evidence>
<dbReference type="AlphaFoldDB" id="A0A1Q5PKN9"/>
<dbReference type="InterPro" id="IPR011335">
    <property type="entry name" value="Restrct_endonuc-II-like"/>
</dbReference>
<dbReference type="STRING" id="1921764.BSR28_08135"/>
<comment type="similarity">
    <text evidence="1 2">Belongs to the UPF0102 family.</text>
</comment>